<reference evidence="1 2" key="1">
    <citation type="journal article" date="2011" name="Stand. Genomic Sci.">
        <title>Complete genome sequence of Syntrophobotulus glycolicus type strain (FlGlyR).</title>
        <authorList>
            <person name="Han C."/>
            <person name="Mwirichia R."/>
            <person name="Chertkov O."/>
            <person name="Held B."/>
            <person name="Lapidus A."/>
            <person name="Nolan M."/>
            <person name="Lucas S."/>
            <person name="Hammon N."/>
            <person name="Deshpande S."/>
            <person name="Cheng J.F."/>
            <person name="Tapia R."/>
            <person name="Goodwin L."/>
            <person name="Pitluck S."/>
            <person name="Huntemann M."/>
            <person name="Liolios K."/>
            <person name="Ivanova N."/>
            <person name="Pagani I."/>
            <person name="Mavromatis K."/>
            <person name="Ovchinikova G."/>
            <person name="Pati A."/>
            <person name="Chen A."/>
            <person name="Palaniappan K."/>
            <person name="Land M."/>
            <person name="Hauser L."/>
            <person name="Brambilla E.M."/>
            <person name="Rohde M."/>
            <person name="Spring S."/>
            <person name="Sikorski J."/>
            <person name="Goker M."/>
            <person name="Woyke T."/>
            <person name="Bristow J."/>
            <person name="Eisen J.A."/>
            <person name="Markowitz V."/>
            <person name="Hugenholtz P."/>
            <person name="Kyrpides N.C."/>
            <person name="Klenk H.P."/>
            <person name="Detter J.C."/>
        </authorList>
    </citation>
    <scope>NUCLEOTIDE SEQUENCE [LARGE SCALE GENOMIC DNA]</scope>
    <source>
        <strain evidence="2">DSM 8271 / FlGlyR</strain>
    </source>
</reference>
<reference evidence="2" key="2">
    <citation type="submission" date="2011-02" db="EMBL/GenBank/DDBJ databases">
        <title>The complete genome of Syntrophobotulus glycolicus DSM 8271.</title>
        <authorList>
            <person name="Lucas S."/>
            <person name="Copeland A."/>
            <person name="Lapidus A."/>
            <person name="Bruce D."/>
            <person name="Goodwin L."/>
            <person name="Pitluck S."/>
            <person name="Kyrpides N."/>
            <person name="Mavromatis K."/>
            <person name="Pagani I."/>
            <person name="Ivanova N."/>
            <person name="Mikhailova N."/>
            <person name="Chertkov O."/>
            <person name="Held B."/>
            <person name="Detter J.C."/>
            <person name="Tapia R."/>
            <person name="Han C."/>
            <person name="Land M."/>
            <person name="Hauser L."/>
            <person name="Markowitz V."/>
            <person name="Cheng J.-F."/>
            <person name="Hugenholtz P."/>
            <person name="Woyke T."/>
            <person name="Wu D."/>
            <person name="Spring S."/>
            <person name="Schroeder M."/>
            <person name="Brambilla E."/>
            <person name="Klenk H.-P."/>
            <person name="Eisen J.A."/>
        </authorList>
    </citation>
    <scope>NUCLEOTIDE SEQUENCE [LARGE SCALE GENOMIC DNA]</scope>
    <source>
        <strain evidence="2">DSM 8271 / FlGlyR</strain>
    </source>
</reference>
<evidence type="ECO:0000313" key="1">
    <source>
        <dbReference type="EMBL" id="ADY55519.1"/>
    </source>
</evidence>
<dbReference type="KEGG" id="sgy:Sgly_1201"/>
<protein>
    <submittedName>
        <fullName evidence="1">Uncharacterized protein</fullName>
    </submittedName>
</protein>
<dbReference type="Proteomes" id="UP000007488">
    <property type="component" value="Chromosome"/>
</dbReference>
<keyword evidence="2" id="KW-1185">Reference proteome</keyword>
<dbReference type="EMBL" id="CP002547">
    <property type="protein sequence ID" value="ADY55519.1"/>
    <property type="molecule type" value="Genomic_DNA"/>
</dbReference>
<dbReference type="eggNOG" id="ENOG5032THP">
    <property type="taxonomic scope" value="Bacteria"/>
</dbReference>
<sequence length="342" mass="39304">MNINTDTYFMGAYNQRMAKQNSMRSAPMTKMQEVTAELEKIGFQEIPAVVSLSDKAKMLFADSAVDKLQNDREELYQKAMATRLKNEGTDEFAVNGNDQWLVFSNFLHNVGFYDEMSNEHLKKTEQILMKITDGMDDVFSWEHHVGFDLSDQFHGEQLDSHEARVELESSTAALRYFSENLLDGEIKTGFDELIKKCDIHNSAILNDGYSSIEEKFRSGRSQLSADTKGKLEAERLRQPESLRSEQAAKDLEIGDILGSMTSITEEINAYTAEIADLFSSLNQENQVDIFNQVKKRFFAFVIKDSDNEALKEFVMRHSDHVFNNINNYWSDLMKRVEEEKQN</sequence>
<dbReference type="RefSeq" id="WP_013624389.1">
    <property type="nucleotide sequence ID" value="NC_015172.1"/>
</dbReference>
<gene>
    <name evidence="1" type="ordered locus">Sgly_1201</name>
</gene>
<dbReference type="HOGENOM" id="CLU_808456_0_0_9"/>
<evidence type="ECO:0000313" key="2">
    <source>
        <dbReference type="Proteomes" id="UP000007488"/>
    </source>
</evidence>
<name>F0SUM6_SYNGF</name>
<dbReference type="OrthoDB" id="2850702at2"/>
<accession>F0SUM6</accession>
<organism evidence="1 2">
    <name type="scientific">Syntrophobotulus glycolicus (strain DSM 8271 / FlGlyR)</name>
    <dbReference type="NCBI Taxonomy" id="645991"/>
    <lineage>
        <taxon>Bacteria</taxon>
        <taxon>Bacillati</taxon>
        <taxon>Bacillota</taxon>
        <taxon>Clostridia</taxon>
        <taxon>Eubacteriales</taxon>
        <taxon>Desulfitobacteriaceae</taxon>
        <taxon>Syntrophobotulus</taxon>
    </lineage>
</organism>
<proteinExistence type="predicted"/>
<dbReference type="AlphaFoldDB" id="F0SUM6"/>